<dbReference type="EMBL" id="AONG01000002">
    <property type="protein sequence ID" value="KIQ71240.1"/>
    <property type="molecule type" value="Genomic_DNA"/>
</dbReference>
<proteinExistence type="predicted"/>
<comment type="caution">
    <text evidence="1">The sequence shown here is derived from an EMBL/GenBank/DDBJ whole genome shotgun (WGS) entry which is preliminary data.</text>
</comment>
<name>A0A0D0NST8_9RHOB</name>
<gene>
    <name evidence="1" type="ORF">Wenmar_00006</name>
</gene>
<organism evidence="1 2">
    <name type="scientific">Wenxinia marina DSM 24838</name>
    <dbReference type="NCBI Taxonomy" id="1123501"/>
    <lineage>
        <taxon>Bacteria</taxon>
        <taxon>Pseudomonadati</taxon>
        <taxon>Pseudomonadota</taxon>
        <taxon>Alphaproteobacteria</taxon>
        <taxon>Rhodobacterales</taxon>
        <taxon>Roseobacteraceae</taxon>
        <taxon>Wenxinia</taxon>
    </lineage>
</organism>
<keyword evidence="2" id="KW-1185">Reference proteome</keyword>
<sequence>MRRVAAVALTLALAAVAIWTWRAQEVPDATALVALAAADWARDGGDPAACVGVADEASPAGIAVHCGTGDGRRSYHFDAAGGLVPLEPGA</sequence>
<dbReference type="Proteomes" id="UP000035100">
    <property type="component" value="Unassembled WGS sequence"/>
</dbReference>
<protein>
    <submittedName>
        <fullName evidence="1">Uncharacterized protein</fullName>
    </submittedName>
</protein>
<dbReference type="STRING" id="1123501.Wenmar_00006"/>
<dbReference type="RefSeq" id="WP_156169095.1">
    <property type="nucleotide sequence ID" value="NZ_KB902280.1"/>
</dbReference>
<evidence type="ECO:0000313" key="1">
    <source>
        <dbReference type="EMBL" id="KIQ71240.1"/>
    </source>
</evidence>
<evidence type="ECO:0000313" key="2">
    <source>
        <dbReference type="Proteomes" id="UP000035100"/>
    </source>
</evidence>
<reference evidence="1 2" key="1">
    <citation type="submission" date="2013-01" db="EMBL/GenBank/DDBJ databases">
        <authorList>
            <person name="Fiebig A."/>
            <person name="Goeker M."/>
            <person name="Klenk H.-P.P."/>
        </authorList>
    </citation>
    <scope>NUCLEOTIDE SEQUENCE [LARGE SCALE GENOMIC DNA]</scope>
    <source>
        <strain evidence="1 2">DSM 24838</strain>
    </source>
</reference>
<dbReference type="AlphaFoldDB" id="A0A0D0NST8"/>
<accession>A0A0D0NST8</accession>